<evidence type="ECO:0000313" key="9">
    <source>
        <dbReference type="EMBL" id="MCS5735726.1"/>
    </source>
</evidence>
<evidence type="ECO:0000256" key="1">
    <source>
        <dbReference type="ARBA" id="ARBA00004651"/>
    </source>
</evidence>
<evidence type="ECO:0000259" key="8">
    <source>
        <dbReference type="PROSITE" id="PS50928"/>
    </source>
</evidence>
<evidence type="ECO:0000256" key="4">
    <source>
        <dbReference type="ARBA" id="ARBA00022692"/>
    </source>
</evidence>
<comment type="caution">
    <text evidence="9">The sequence shown here is derived from an EMBL/GenBank/DDBJ whole genome shotgun (WGS) entry which is preliminary data.</text>
</comment>
<comment type="subcellular location">
    <subcellularLocation>
        <location evidence="1 7">Cell membrane</location>
        <topology evidence="1 7">Multi-pass membrane protein</topology>
    </subcellularLocation>
</comment>
<feature type="transmembrane region" description="Helical" evidence="7">
    <location>
        <begin position="9"/>
        <end position="29"/>
    </location>
</feature>
<gene>
    <name evidence="9" type="ORF">N1032_18455</name>
</gene>
<keyword evidence="2 7" id="KW-0813">Transport</keyword>
<feature type="domain" description="ABC transmembrane type-1" evidence="8">
    <location>
        <begin position="95"/>
        <end position="303"/>
    </location>
</feature>
<sequence length="313" mass="33216">MLVFLGRRILSGAILLVVISALTFTLIFSTGGNIARTLLGDYATDGQVALKAQELGLDRPLVEQLVNWFTHAVTGDFGRSWFTSEPVTQAIMGRLPVTLSIVFLVMTISVVLSVTLGLLAATKRGLVDRATQGLAIFGAAVPGFIVAIVLVTTLALQARIFPATGFVPFGQDPAAWALSLFLPVAALVVGTVAASAQQIRSSIIDVLRRDYVRTLRSRGLGEREILLKHVLRSASPPGLTVLALQFVGLLGGTVIVEQVFSLPGIGFLAVQSTTRGDLPVVLGVVVFTVIMVILINLAIDVLVGWLNPKARIS</sequence>
<feature type="transmembrane region" description="Helical" evidence="7">
    <location>
        <begin position="133"/>
        <end position="156"/>
    </location>
</feature>
<comment type="similarity">
    <text evidence="7">Belongs to the binding-protein-dependent transport system permease family.</text>
</comment>
<keyword evidence="6 7" id="KW-0472">Membrane</keyword>
<dbReference type="Pfam" id="PF19300">
    <property type="entry name" value="BPD_transp_1_N"/>
    <property type="match status" value="1"/>
</dbReference>
<keyword evidence="10" id="KW-1185">Reference proteome</keyword>
<evidence type="ECO:0000256" key="6">
    <source>
        <dbReference type="ARBA" id="ARBA00023136"/>
    </source>
</evidence>
<dbReference type="Proteomes" id="UP001165586">
    <property type="component" value="Unassembled WGS sequence"/>
</dbReference>
<proteinExistence type="inferred from homology"/>
<evidence type="ECO:0000313" key="10">
    <source>
        <dbReference type="Proteomes" id="UP001165586"/>
    </source>
</evidence>
<dbReference type="InterPro" id="IPR000515">
    <property type="entry name" value="MetI-like"/>
</dbReference>
<keyword evidence="3" id="KW-1003">Cell membrane</keyword>
<dbReference type="PANTHER" id="PTHR43163:SF6">
    <property type="entry name" value="DIPEPTIDE TRANSPORT SYSTEM PERMEASE PROTEIN DPPB-RELATED"/>
    <property type="match status" value="1"/>
</dbReference>
<organism evidence="9 10">
    <name type="scientific">Herbiconiux daphne</name>
    <dbReference type="NCBI Taxonomy" id="2970914"/>
    <lineage>
        <taxon>Bacteria</taxon>
        <taxon>Bacillati</taxon>
        <taxon>Actinomycetota</taxon>
        <taxon>Actinomycetes</taxon>
        <taxon>Micrococcales</taxon>
        <taxon>Microbacteriaceae</taxon>
        <taxon>Herbiconiux</taxon>
    </lineage>
</organism>
<dbReference type="SUPFAM" id="SSF161098">
    <property type="entry name" value="MetI-like"/>
    <property type="match status" value="1"/>
</dbReference>
<evidence type="ECO:0000256" key="2">
    <source>
        <dbReference type="ARBA" id="ARBA00022448"/>
    </source>
</evidence>
<accession>A0ABT2H720</accession>
<protein>
    <submittedName>
        <fullName evidence="9">ABC transporter permease</fullName>
    </submittedName>
</protein>
<feature type="transmembrane region" description="Helical" evidence="7">
    <location>
        <begin position="101"/>
        <end position="121"/>
    </location>
</feature>
<feature type="transmembrane region" description="Helical" evidence="7">
    <location>
        <begin position="176"/>
        <end position="194"/>
    </location>
</feature>
<evidence type="ECO:0000256" key="3">
    <source>
        <dbReference type="ARBA" id="ARBA00022475"/>
    </source>
</evidence>
<dbReference type="EMBL" id="JANLCJ010000008">
    <property type="protein sequence ID" value="MCS5735726.1"/>
    <property type="molecule type" value="Genomic_DNA"/>
</dbReference>
<dbReference type="Pfam" id="PF00528">
    <property type="entry name" value="BPD_transp_1"/>
    <property type="match status" value="1"/>
</dbReference>
<keyword evidence="4 7" id="KW-0812">Transmembrane</keyword>
<dbReference type="PROSITE" id="PS50928">
    <property type="entry name" value="ABC_TM1"/>
    <property type="match status" value="1"/>
</dbReference>
<dbReference type="InterPro" id="IPR045621">
    <property type="entry name" value="BPD_transp_1_N"/>
</dbReference>
<dbReference type="InterPro" id="IPR035906">
    <property type="entry name" value="MetI-like_sf"/>
</dbReference>
<dbReference type="CDD" id="cd06261">
    <property type="entry name" value="TM_PBP2"/>
    <property type="match status" value="1"/>
</dbReference>
<name>A0ABT2H720_9MICO</name>
<feature type="transmembrane region" description="Helical" evidence="7">
    <location>
        <begin position="238"/>
        <end position="260"/>
    </location>
</feature>
<dbReference type="Gene3D" id="1.10.3720.10">
    <property type="entry name" value="MetI-like"/>
    <property type="match status" value="1"/>
</dbReference>
<reference evidence="9" key="1">
    <citation type="submission" date="2022-08" db="EMBL/GenBank/DDBJ databases">
        <authorList>
            <person name="Deng Y."/>
            <person name="Han X.-F."/>
            <person name="Zhang Y.-Q."/>
        </authorList>
    </citation>
    <scope>NUCLEOTIDE SEQUENCE</scope>
    <source>
        <strain evidence="9">CPCC 203386</strain>
    </source>
</reference>
<evidence type="ECO:0000256" key="5">
    <source>
        <dbReference type="ARBA" id="ARBA00022989"/>
    </source>
</evidence>
<keyword evidence="5 7" id="KW-1133">Transmembrane helix</keyword>
<evidence type="ECO:0000256" key="7">
    <source>
        <dbReference type="RuleBase" id="RU363032"/>
    </source>
</evidence>
<dbReference type="RefSeq" id="WP_259540718.1">
    <property type="nucleotide sequence ID" value="NZ_JANLCJ010000008.1"/>
</dbReference>
<feature type="transmembrane region" description="Helical" evidence="7">
    <location>
        <begin position="280"/>
        <end position="306"/>
    </location>
</feature>
<dbReference type="PANTHER" id="PTHR43163">
    <property type="entry name" value="DIPEPTIDE TRANSPORT SYSTEM PERMEASE PROTEIN DPPB-RELATED"/>
    <property type="match status" value="1"/>
</dbReference>